<dbReference type="EC" id="2.4.2.14" evidence="7"/>
<feature type="binding site" evidence="7">
    <location>
        <position position="250"/>
    </location>
    <ligand>
        <name>[4Fe-4S] cluster</name>
        <dbReference type="ChEBI" id="CHEBI:49883"/>
    </ligand>
</feature>
<keyword evidence="5 7" id="KW-0658">Purine biosynthesis</keyword>
<dbReference type="NCBIfam" id="TIGR01134">
    <property type="entry name" value="purF"/>
    <property type="match status" value="1"/>
</dbReference>
<feature type="binding site" evidence="7">
    <location>
        <position position="447"/>
    </location>
    <ligand>
        <name>[4Fe-4S] cluster</name>
        <dbReference type="ChEBI" id="CHEBI:49883"/>
    </ligand>
</feature>
<dbReference type="SUPFAM" id="SSF56235">
    <property type="entry name" value="N-terminal nucleophile aminohydrolases (Ntn hydrolases)"/>
    <property type="match status" value="1"/>
</dbReference>
<keyword evidence="3 7" id="KW-0328">Glycosyltransferase</keyword>
<dbReference type="InterPro" id="IPR029055">
    <property type="entry name" value="Ntn_hydrolases_N"/>
</dbReference>
<evidence type="ECO:0000256" key="8">
    <source>
        <dbReference type="PIRNR" id="PIRNR000485"/>
    </source>
</evidence>
<keyword evidence="11" id="KW-1185">Reference proteome</keyword>
<sequence>MLMENCGLFAAYSKAEKYNVSGRIVEGLLALQHRGQESAGISVSDGTKITTYKGKGVVNRVFGSGVSKKINGYFGIGHVRYSTNGVSNFANAQPISIKYKNEFFSIAHNGQIENGSELKEKYEEQGSIFMTTSDTELFPHLLVNNLKGSPSSWNSEEIGKLITENISPSYSLLFLFKNKIIAFRDPFGYRPFSICETENAIYVASEDSAFKFFPLRNAKIREIKPGELIEIKDGKIKSHVISSNNPYKFCFFEHVYFARPDSNIFGNNVHLMREKLGELCAKENPIDADIVVPVMDSGFSAALGYSKASGIPLEMGLMRNKYVGRTFIDPDMQERKLGVRRKLLPVKEVINNKRVVLIDDSIVRGTTMKHIVKILRENGAKQVHIGIASPMAVNTCHWGVDIPTKEELICATKTVEEIKEIFNADSLNFITLKNLFASLGEKGKNYCFHCFIKDYNF</sequence>
<keyword evidence="7" id="KW-0479">Metal-binding</keyword>
<organism evidence="10 11">
    <name type="scientific">Petrotoga olearia</name>
    <dbReference type="NCBI Taxonomy" id="156203"/>
    <lineage>
        <taxon>Bacteria</taxon>
        <taxon>Thermotogati</taxon>
        <taxon>Thermotogota</taxon>
        <taxon>Thermotogae</taxon>
        <taxon>Petrotogales</taxon>
        <taxon>Petrotogaceae</taxon>
        <taxon>Petrotoga</taxon>
    </lineage>
</organism>
<reference evidence="10 11" key="1">
    <citation type="submission" date="2018-10" db="EMBL/GenBank/DDBJ databases">
        <title>Genomic Encyclopedia of Type Strains, Phase IV (KMG-IV): sequencing the most valuable type-strain genomes for metagenomic binning, comparative biology and taxonomic classification.</title>
        <authorList>
            <person name="Goeker M."/>
        </authorList>
    </citation>
    <scope>NUCLEOTIDE SEQUENCE [LARGE SCALE GENOMIC DNA]</scope>
    <source>
        <strain evidence="10 11">DSM 13574</strain>
    </source>
</reference>
<feature type="active site" description="Nucleophile" evidence="7">
    <location>
        <position position="6"/>
    </location>
</feature>
<evidence type="ECO:0000256" key="2">
    <source>
        <dbReference type="ARBA" id="ARBA00010138"/>
    </source>
</evidence>
<evidence type="ECO:0000256" key="4">
    <source>
        <dbReference type="ARBA" id="ARBA00022679"/>
    </source>
</evidence>
<feature type="binding site" evidence="7">
    <location>
        <position position="359"/>
    </location>
    <ligand>
        <name>Mg(2+)</name>
        <dbReference type="ChEBI" id="CHEBI:18420"/>
    </ligand>
</feature>
<dbReference type="Gene3D" id="3.60.20.10">
    <property type="entry name" value="Glutamine Phosphoribosylpyrophosphate, subunit 1, domain 1"/>
    <property type="match status" value="1"/>
</dbReference>
<dbReference type="Pfam" id="PF13537">
    <property type="entry name" value="GATase_7"/>
    <property type="match status" value="1"/>
</dbReference>
<dbReference type="InterPro" id="IPR029057">
    <property type="entry name" value="PRTase-like"/>
</dbReference>
<comment type="pathway">
    <text evidence="1 7 8">Purine metabolism; IMP biosynthesis via de novo pathway; N(1)-(5-phospho-D-ribosyl)glycinamide from 5-phospho-alpha-D-ribose 1-diphosphate: step 1/2.</text>
</comment>
<dbReference type="RefSeq" id="WP_103067448.1">
    <property type="nucleotide sequence ID" value="NZ_REFG01000009.1"/>
</dbReference>
<comment type="similarity">
    <text evidence="2 7 8">In the C-terminal section; belongs to the purine/pyrimidine phosphoribosyltransferase family.</text>
</comment>
<name>A0ABX9UCI4_9BACT</name>
<dbReference type="PROSITE" id="PS51278">
    <property type="entry name" value="GATASE_TYPE_2"/>
    <property type="match status" value="1"/>
</dbReference>
<evidence type="ECO:0000256" key="7">
    <source>
        <dbReference type="HAMAP-Rule" id="MF_01931"/>
    </source>
</evidence>
<feature type="domain" description="Glutamine amidotransferase type-2" evidence="9">
    <location>
        <begin position="6"/>
        <end position="234"/>
    </location>
</feature>
<feature type="binding site" evidence="7">
    <location>
        <position position="297"/>
    </location>
    <ligand>
        <name>Mg(2+)</name>
        <dbReference type="ChEBI" id="CHEBI:18420"/>
    </ligand>
</feature>
<gene>
    <name evidence="7" type="primary">purF</name>
    <name evidence="10" type="ORF">C8D75_1659</name>
</gene>
<comment type="function">
    <text evidence="7">Catalyzes the formation of phosphoribosylamine from phosphoribosylpyrophosphate (PRPP) and glutamine.</text>
</comment>
<dbReference type="HAMAP" id="MF_01931">
    <property type="entry name" value="PurF"/>
    <property type="match status" value="1"/>
</dbReference>
<keyword evidence="7" id="KW-0004">4Fe-4S</keyword>
<dbReference type="Gene3D" id="3.40.50.2020">
    <property type="match status" value="1"/>
</dbReference>
<evidence type="ECO:0000256" key="6">
    <source>
        <dbReference type="ARBA" id="ARBA00022962"/>
    </source>
</evidence>
<comment type="cofactor">
    <cofactor evidence="7">
        <name>[4Fe-4S] cluster</name>
        <dbReference type="ChEBI" id="CHEBI:49883"/>
    </cofactor>
    <text evidence="7">Binds 1 [4Fe-4S] cluster per subunit.</text>
</comment>
<dbReference type="InterPro" id="IPR017932">
    <property type="entry name" value="GATase_2_dom"/>
</dbReference>
<dbReference type="PIRSF" id="PIRSF000485">
    <property type="entry name" value="Amd_phspho_trans"/>
    <property type="match status" value="1"/>
</dbReference>
<feature type="binding site" evidence="7">
    <location>
        <position position="360"/>
    </location>
    <ligand>
        <name>Mg(2+)</name>
        <dbReference type="ChEBI" id="CHEBI:18420"/>
    </ligand>
</feature>
<feature type="binding site" evidence="7">
    <location>
        <position position="396"/>
    </location>
    <ligand>
        <name>[4Fe-4S] cluster</name>
        <dbReference type="ChEBI" id="CHEBI:49883"/>
    </ligand>
</feature>
<comment type="catalytic activity">
    <reaction evidence="7 8">
        <text>5-phospho-beta-D-ribosylamine + L-glutamate + diphosphate = 5-phospho-alpha-D-ribose 1-diphosphate + L-glutamine + H2O</text>
        <dbReference type="Rhea" id="RHEA:14905"/>
        <dbReference type="ChEBI" id="CHEBI:15377"/>
        <dbReference type="ChEBI" id="CHEBI:29985"/>
        <dbReference type="ChEBI" id="CHEBI:33019"/>
        <dbReference type="ChEBI" id="CHEBI:58017"/>
        <dbReference type="ChEBI" id="CHEBI:58359"/>
        <dbReference type="ChEBI" id="CHEBI:58681"/>
        <dbReference type="EC" id="2.4.2.14"/>
    </reaction>
</comment>
<dbReference type="PANTHER" id="PTHR11907">
    <property type="entry name" value="AMIDOPHOSPHORIBOSYLTRANSFERASE"/>
    <property type="match status" value="1"/>
</dbReference>
<protein>
    <recommendedName>
        <fullName evidence="7">Amidophosphoribosyltransferase</fullName>
        <shortName evidence="7">ATase</shortName>
        <ecNumber evidence="7">2.4.2.14</ecNumber>
    </recommendedName>
    <alternativeName>
        <fullName evidence="7">Glutamine phosphoribosylpyrophosphate amidotransferase</fullName>
        <shortName evidence="7">GPATase</shortName>
    </alternativeName>
</protein>
<comment type="cofactor">
    <cofactor evidence="7">
        <name>Mg(2+)</name>
        <dbReference type="ChEBI" id="CHEBI:18420"/>
    </cofactor>
    <text evidence="7">Binds 1 Mg(2+) ion per subunit.</text>
</comment>
<feature type="binding site" evidence="7">
    <location>
        <position position="450"/>
    </location>
    <ligand>
        <name>[4Fe-4S] cluster</name>
        <dbReference type="ChEBI" id="CHEBI:49883"/>
    </ligand>
</feature>
<dbReference type="Proteomes" id="UP000279669">
    <property type="component" value="Unassembled WGS sequence"/>
</dbReference>
<evidence type="ECO:0000313" key="11">
    <source>
        <dbReference type="Proteomes" id="UP000279669"/>
    </source>
</evidence>
<dbReference type="InterPro" id="IPR000836">
    <property type="entry name" value="PRTase_dom"/>
</dbReference>
<evidence type="ECO:0000256" key="1">
    <source>
        <dbReference type="ARBA" id="ARBA00005209"/>
    </source>
</evidence>
<keyword evidence="4 7" id="KW-0808">Transferase</keyword>
<keyword evidence="7" id="KW-0460">Magnesium</keyword>
<keyword evidence="7" id="KW-0411">Iron-sulfur</keyword>
<dbReference type="SUPFAM" id="SSF53271">
    <property type="entry name" value="PRTase-like"/>
    <property type="match status" value="1"/>
</dbReference>
<dbReference type="EMBL" id="REFG01000009">
    <property type="protein sequence ID" value="RMA71384.1"/>
    <property type="molecule type" value="Genomic_DNA"/>
</dbReference>
<keyword evidence="6 7" id="KW-0315">Glutamine amidotransferase</keyword>
<comment type="caution">
    <text evidence="10">The sequence shown here is derived from an EMBL/GenBank/DDBJ whole genome shotgun (WGS) entry which is preliminary data.</text>
</comment>
<keyword evidence="7" id="KW-0408">Iron</keyword>
<evidence type="ECO:0000313" key="10">
    <source>
        <dbReference type="EMBL" id="RMA71384.1"/>
    </source>
</evidence>
<accession>A0ABX9UCI4</accession>
<evidence type="ECO:0000256" key="3">
    <source>
        <dbReference type="ARBA" id="ARBA00022676"/>
    </source>
</evidence>
<proteinExistence type="inferred from homology"/>
<dbReference type="Pfam" id="PF00156">
    <property type="entry name" value="Pribosyltran"/>
    <property type="match status" value="1"/>
</dbReference>
<dbReference type="InterPro" id="IPR005854">
    <property type="entry name" value="PurF"/>
</dbReference>
<evidence type="ECO:0000256" key="5">
    <source>
        <dbReference type="ARBA" id="ARBA00022755"/>
    </source>
</evidence>
<dbReference type="CDD" id="cd06223">
    <property type="entry name" value="PRTases_typeI"/>
    <property type="match status" value="1"/>
</dbReference>
<evidence type="ECO:0000259" key="9">
    <source>
        <dbReference type="PROSITE" id="PS51278"/>
    </source>
</evidence>